<dbReference type="KEGG" id="psyt:DSAG12_01044"/>
<dbReference type="RefSeq" id="WP_147662138.1">
    <property type="nucleotide sequence ID" value="NZ_CP042905.2"/>
</dbReference>
<keyword evidence="2" id="KW-1185">Reference proteome</keyword>
<dbReference type="AlphaFoldDB" id="A0A5B9D8Z9"/>
<reference evidence="1 2" key="1">
    <citation type="journal article" date="2020" name="Nature">
        <title>Isolation of an archaeon at the prokaryote-eukaryote interface.</title>
        <authorList>
            <person name="Imachi H."/>
            <person name="Nobu M.K."/>
            <person name="Nakahara N."/>
            <person name="Morono Y."/>
            <person name="Ogawara M."/>
            <person name="Takaki Y."/>
            <person name="Takano Y."/>
            <person name="Uematsu K."/>
            <person name="Ikuta T."/>
            <person name="Ito M."/>
            <person name="Matsui Y."/>
            <person name="Miyazaki M."/>
            <person name="Murata K."/>
            <person name="Saito Y."/>
            <person name="Sakai S."/>
            <person name="Song C."/>
            <person name="Tasumi E."/>
            <person name="Yamanaka Y."/>
            <person name="Yamaguchi T."/>
            <person name="Kamagata Y."/>
            <person name="Tamaki H."/>
            <person name="Takai K."/>
        </authorList>
    </citation>
    <scope>NUCLEOTIDE SEQUENCE [LARGE SCALE GENOMIC DNA]</scope>
    <source>
        <strain evidence="1 2">MK-D1</strain>
    </source>
</reference>
<name>A0A5B9D8Z9_9ARCH</name>
<dbReference type="EMBL" id="CP042905">
    <property type="protein sequence ID" value="QEE15220.1"/>
    <property type="molecule type" value="Genomic_DNA"/>
</dbReference>
<reference evidence="1 2" key="2">
    <citation type="journal article" date="2024" name="Int. J. Syst. Evol. Microbiol.">
        <title>Promethearchaeum syntrophicum gen. nov., sp. nov., an anaerobic, obligately syntrophic archaeon, the first isolate of the lineage 'Asgard' archaea, and proposal of the new archaeal phylum Promethearchaeota phyl. nov. and kingdom Promethearchaeati regn. nov.</title>
        <authorList>
            <person name="Imachi H."/>
            <person name="Nobu M.K."/>
            <person name="Kato S."/>
            <person name="Takaki Y."/>
            <person name="Miyazaki M."/>
            <person name="Miyata M."/>
            <person name="Ogawara M."/>
            <person name="Saito Y."/>
            <person name="Sakai S."/>
            <person name="Tahara Y.O."/>
            <person name="Takano Y."/>
            <person name="Tasumi E."/>
            <person name="Uematsu K."/>
            <person name="Yoshimura T."/>
            <person name="Itoh T."/>
            <person name="Ohkuma M."/>
            <person name="Takai K."/>
        </authorList>
    </citation>
    <scope>NUCLEOTIDE SEQUENCE [LARGE SCALE GENOMIC DNA]</scope>
    <source>
        <strain evidence="1 2">MK-D1</strain>
    </source>
</reference>
<sequence length="275" mass="32061">MKDFVIITKQDCGRCDILKDWFLENGISYRETSVNSLEIPQELLNDKKFRDKFCTSHKCKFYVPLLHLTESGEYYYKYMFGIDGIRTKFLRDLLEVDGKSTEDGKTIREPKLCRNDLVESHLKKYILAIGICRSGGDLLYSIQLDKRLNLDLITQFISALSMFGEENLGKIERITIKGLEIEMSIVSKYDLIFLVLFKSDMVQDYLNEESEKGLDKFHQIFQTYISQNKTNKALYYSFDTEMCLLIQDYLVRIGVLECIDCSLEIPILRELSSTL</sequence>
<evidence type="ECO:0008006" key="3">
    <source>
        <dbReference type="Google" id="ProtNLM"/>
    </source>
</evidence>
<gene>
    <name evidence="1" type="ORF">DSAG12_01044</name>
</gene>
<dbReference type="Proteomes" id="UP000321408">
    <property type="component" value="Chromosome"/>
</dbReference>
<proteinExistence type="predicted"/>
<evidence type="ECO:0000313" key="1">
    <source>
        <dbReference type="EMBL" id="QEE15220.1"/>
    </source>
</evidence>
<evidence type="ECO:0000313" key="2">
    <source>
        <dbReference type="Proteomes" id="UP000321408"/>
    </source>
</evidence>
<dbReference type="GeneID" id="41329042"/>
<protein>
    <recommendedName>
        <fullName evidence="3">Glutaredoxin domain-containing protein</fullName>
    </recommendedName>
</protein>
<accession>A0A5B9D8Z9</accession>
<organism evidence="1 2">
    <name type="scientific">Promethearchaeum syntrophicum</name>
    <dbReference type="NCBI Taxonomy" id="2594042"/>
    <lineage>
        <taxon>Archaea</taxon>
        <taxon>Promethearchaeati</taxon>
        <taxon>Promethearchaeota</taxon>
        <taxon>Promethearchaeia</taxon>
        <taxon>Promethearchaeales</taxon>
        <taxon>Promethearchaeaceae</taxon>
        <taxon>Promethearchaeum</taxon>
    </lineage>
</organism>